<dbReference type="InterPro" id="IPR008964">
    <property type="entry name" value="Invasin/intimin_cell_adhesion"/>
</dbReference>
<dbReference type="InterPro" id="IPR013783">
    <property type="entry name" value="Ig-like_fold"/>
</dbReference>
<protein>
    <recommendedName>
        <fullName evidence="1">DUF11 domain-containing protein</fullName>
    </recommendedName>
</protein>
<name>A0A644UA16_9ZZZZ</name>
<dbReference type="SUPFAM" id="SSF49373">
    <property type="entry name" value="Invasin/intimin cell-adhesion fragments"/>
    <property type="match status" value="2"/>
</dbReference>
<dbReference type="Pfam" id="PF01345">
    <property type="entry name" value="DUF11"/>
    <property type="match status" value="1"/>
</dbReference>
<sequence length="383" mass="42300">MVKIKTSIRTHTAIDDKGVTFKISGPNNYEKVISDKNPNDGWECVWDTGSVPNGKYTIKAEAWDVDYPDGPGTKTIFVNLNNVKKETKLTVNNIKTSENTNVNIMATLKDNSNKPILNKKIQFSINGKAYNAITDNGGIAKINFKSNKGIYAINAKFLGDNVYSTSSGTGKLTIVKNSYNLKVTNIFADKNKKTQIKSLLTYNNKKIANKLVNFYVDNKYVGSSKTNKNGVATIDYKVKLSTGRHTVSAKYGNDLVNTATLKVKSAGLYSVITTNKAKPKVGTLVTIFYRIKNDGPDSATNTKLTYKITSGLQYVKAIGNGSKKYNSKTKTFTWTISKAKVGTSLIKLVFKTKKPGRVLLTPKITTDTYNTYNSFKKVYITIV</sequence>
<dbReference type="EMBL" id="VSSQ01000090">
    <property type="protein sequence ID" value="MPL75662.1"/>
    <property type="molecule type" value="Genomic_DNA"/>
</dbReference>
<feature type="domain" description="DUF11" evidence="1">
    <location>
        <begin position="273"/>
        <end position="368"/>
    </location>
</feature>
<dbReference type="Gene3D" id="2.60.40.10">
    <property type="entry name" value="Immunoglobulins"/>
    <property type="match status" value="3"/>
</dbReference>
<organism evidence="2">
    <name type="scientific">bioreactor metagenome</name>
    <dbReference type="NCBI Taxonomy" id="1076179"/>
    <lineage>
        <taxon>unclassified sequences</taxon>
        <taxon>metagenomes</taxon>
        <taxon>ecological metagenomes</taxon>
    </lineage>
</organism>
<proteinExistence type="predicted"/>
<reference evidence="2" key="1">
    <citation type="submission" date="2019-08" db="EMBL/GenBank/DDBJ databases">
        <authorList>
            <person name="Kucharzyk K."/>
            <person name="Murdoch R.W."/>
            <person name="Higgins S."/>
            <person name="Loffler F."/>
        </authorList>
    </citation>
    <scope>NUCLEOTIDE SEQUENCE</scope>
</reference>
<gene>
    <name evidence="2" type="ORF">SDC9_21489</name>
</gene>
<evidence type="ECO:0000313" key="2">
    <source>
        <dbReference type="EMBL" id="MPL75662.1"/>
    </source>
</evidence>
<comment type="caution">
    <text evidence="2">The sequence shown here is derived from an EMBL/GenBank/DDBJ whole genome shotgun (WGS) entry which is preliminary data.</text>
</comment>
<accession>A0A644UA16</accession>
<dbReference type="AlphaFoldDB" id="A0A644UA16"/>
<dbReference type="InterPro" id="IPR001434">
    <property type="entry name" value="OmcB-like_DUF11"/>
</dbReference>
<evidence type="ECO:0000259" key="1">
    <source>
        <dbReference type="Pfam" id="PF01345"/>
    </source>
</evidence>